<accession>A0ABW8VTC4</accession>
<keyword evidence="1" id="KW-1133">Transmembrane helix</keyword>
<evidence type="ECO:0000313" key="3">
    <source>
        <dbReference type="Proteomes" id="UP001628668"/>
    </source>
</evidence>
<keyword evidence="3" id="KW-1185">Reference proteome</keyword>
<feature type="transmembrane region" description="Helical" evidence="1">
    <location>
        <begin position="5"/>
        <end position="24"/>
    </location>
</feature>
<proteinExistence type="predicted"/>
<dbReference type="RefSeq" id="WP_064563173.1">
    <property type="nucleotide sequence ID" value="NZ_JBJOSA010000020.1"/>
</dbReference>
<dbReference type="Proteomes" id="UP001628668">
    <property type="component" value="Unassembled WGS sequence"/>
</dbReference>
<dbReference type="EMBL" id="JBJOSA010000020">
    <property type="protein sequence ID" value="MFL8938633.1"/>
    <property type="molecule type" value="Genomic_DNA"/>
</dbReference>
<feature type="transmembrane region" description="Helical" evidence="1">
    <location>
        <begin position="51"/>
        <end position="72"/>
    </location>
</feature>
<keyword evidence="1" id="KW-0812">Transmembrane</keyword>
<gene>
    <name evidence="2" type="ORF">ACKA06_17735</name>
</gene>
<sequence length="83" mass="9704">MEKILVKTGIYSFIVPFFLFVALLKREKSTTDVEGMSSFEVTPFPEFFFKIFRYSVIISIIGVVVAFLYVRYLKDEISESKKE</sequence>
<name>A0ABW8VTC4_9BACI</name>
<organism evidence="2 3">
    <name type="scientific">Rossellomorea oryzaecorticis</name>
    <dbReference type="NCBI Taxonomy" id="1396505"/>
    <lineage>
        <taxon>Bacteria</taxon>
        <taxon>Bacillati</taxon>
        <taxon>Bacillota</taxon>
        <taxon>Bacilli</taxon>
        <taxon>Bacillales</taxon>
        <taxon>Bacillaceae</taxon>
        <taxon>Rossellomorea</taxon>
    </lineage>
</organism>
<protein>
    <submittedName>
        <fullName evidence="2">Uncharacterized protein</fullName>
    </submittedName>
</protein>
<comment type="caution">
    <text evidence="2">The sequence shown here is derived from an EMBL/GenBank/DDBJ whole genome shotgun (WGS) entry which is preliminary data.</text>
</comment>
<evidence type="ECO:0000313" key="2">
    <source>
        <dbReference type="EMBL" id="MFL8938633.1"/>
    </source>
</evidence>
<evidence type="ECO:0000256" key="1">
    <source>
        <dbReference type="SAM" id="Phobius"/>
    </source>
</evidence>
<reference evidence="2 3" key="1">
    <citation type="submission" date="2024-12" db="EMBL/GenBank/DDBJ databases">
        <authorList>
            <person name="Li X."/>
            <person name="Zhang D."/>
        </authorList>
    </citation>
    <scope>NUCLEOTIDE SEQUENCE [LARGE SCALE GENOMIC DNA]</scope>
    <source>
        <strain evidence="2 3">JCM19602</strain>
    </source>
</reference>
<keyword evidence="1" id="KW-0472">Membrane</keyword>